<keyword evidence="2" id="KW-1185">Reference proteome</keyword>
<proteinExistence type="predicted"/>
<sequence length="37" mass="3987">MIYFGSSKYFICCSTCLDHLRSALSPAKDLGAFVPSG</sequence>
<comment type="caution">
    <text evidence="1">The sequence shown here is derived from an EMBL/GenBank/DDBJ whole genome shotgun (WGS) entry which is preliminary data.</text>
</comment>
<evidence type="ECO:0000313" key="1">
    <source>
        <dbReference type="EMBL" id="MES5150827.1"/>
    </source>
</evidence>
<accession>A0ABV2BC56</accession>
<name>A0ABV2BC56_9LACO</name>
<reference evidence="1" key="1">
    <citation type="submission" date="2024-06" db="EMBL/GenBank/DDBJ databases">
        <title>Vaginal Lactobacillus fatty acid response mechanisms reveal a metabolite-targeted strategy for bacterial vaginosis treatment.</title>
        <authorList>
            <person name="Zhu M."/>
            <person name="Blainey P.C."/>
            <person name="Bloom S.M."/>
            <person name="Kwon D.S."/>
        </authorList>
    </citation>
    <scope>NUCLEOTIDE SEQUENCE</scope>
    <source>
        <strain evidence="1">194_F1_1</strain>
    </source>
</reference>
<dbReference type="Proteomes" id="UP001434419">
    <property type="component" value="Unassembled WGS sequence"/>
</dbReference>
<dbReference type="RefSeq" id="WP_133472209.1">
    <property type="nucleotide sequence ID" value="NZ_CP083393.1"/>
</dbReference>
<organism evidence="1 2">
    <name type="scientific">Lactobacillus crispatus</name>
    <dbReference type="NCBI Taxonomy" id="47770"/>
    <lineage>
        <taxon>Bacteria</taxon>
        <taxon>Bacillati</taxon>
        <taxon>Bacillota</taxon>
        <taxon>Bacilli</taxon>
        <taxon>Lactobacillales</taxon>
        <taxon>Lactobacillaceae</taxon>
        <taxon>Lactobacillus</taxon>
    </lineage>
</organism>
<gene>
    <name evidence="1" type="ORF">ABVC42_13305</name>
</gene>
<protein>
    <submittedName>
        <fullName evidence="1">TRASH domain-containing protein</fullName>
    </submittedName>
</protein>
<dbReference type="EMBL" id="JBETVU010000012">
    <property type="protein sequence ID" value="MES5150827.1"/>
    <property type="molecule type" value="Genomic_DNA"/>
</dbReference>
<evidence type="ECO:0000313" key="2">
    <source>
        <dbReference type="Proteomes" id="UP001434419"/>
    </source>
</evidence>